<dbReference type="PROSITE" id="PS50937">
    <property type="entry name" value="HTH_MERR_2"/>
    <property type="match status" value="1"/>
</dbReference>
<dbReference type="InterPro" id="IPR047057">
    <property type="entry name" value="MerR_fam"/>
</dbReference>
<gene>
    <name evidence="2" type="ORF">PAESOLCIP111_06090</name>
</gene>
<evidence type="ECO:0000313" key="2">
    <source>
        <dbReference type="EMBL" id="CAG7650488.1"/>
    </source>
</evidence>
<reference evidence="2" key="1">
    <citation type="submission" date="2021-06" db="EMBL/GenBank/DDBJ databases">
        <authorList>
            <person name="Criscuolo A."/>
        </authorList>
    </citation>
    <scope>NUCLEOTIDE SEQUENCE</scope>
    <source>
        <strain evidence="2">CIP111600</strain>
    </source>
</reference>
<dbReference type="GO" id="GO:0003700">
    <property type="term" value="F:DNA-binding transcription factor activity"/>
    <property type="evidence" value="ECO:0007669"/>
    <property type="project" value="InterPro"/>
</dbReference>
<dbReference type="PROSITE" id="PS00552">
    <property type="entry name" value="HTH_MERR_1"/>
    <property type="match status" value="1"/>
</dbReference>
<dbReference type="InterPro" id="IPR000551">
    <property type="entry name" value="MerR-type_HTH_dom"/>
</dbReference>
<name>A0A916NLU0_9BACL</name>
<protein>
    <submittedName>
        <fullName evidence="2">HTH-type transcriptional regulator</fullName>
    </submittedName>
</protein>
<dbReference type="PANTHER" id="PTHR30204:SF98">
    <property type="entry name" value="HTH-TYPE TRANSCRIPTIONAL REGULATOR ADHR"/>
    <property type="match status" value="1"/>
</dbReference>
<keyword evidence="3" id="KW-1185">Reference proteome</keyword>
<dbReference type="GO" id="GO:0003677">
    <property type="term" value="F:DNA binding"/>
    <property type="evidence" value="ECO:0007669"/>
    <property type="project" value="InterPro"/>
</dbReference>
<proteinExistence type="predicted"/>
<dbReference type="SMART" id="SM00422">
    <property type="entry name" value="HTH_MERR"/>
    <property type="match status" value="1"/>
</dbReference>
<dbReference type="RefSeq" id="WP_246627716.1">
    <property type="nucleotide sequence ID" value="NZ_CAJVAS010000054.1"/>
</dbReference>
<accession>A0A916NLU0</accession>
<organism evidence="2 3">
    <name type="scientific">Paenibacillus solanacearum</name>
    <dbReference type="NCBI Taxonomy" id="2048548"/>
    <lineage>
        <taxon>Bacteria</taxon>
        <taxon>Bacillati</taxon>
        <taxon>Bacillota</taxon>
        <taxon>Bacilli</taxon>
        <taxon>Bacillales</taxon>
        <taxon>Paenibacillaceae</taxon>
        <taxon>Paenibacillus</taxon>
    </lineage>
</organism>
<dbReference type="CDD" id="cd01109">
    <property type="entry name" value="HTH_YyaN"/>
    <property type="match status" value="1"/>
</dbReference>
<dbReference type="EMBL" id="CAJVAS010000054">
    <property type="protein sequence ID" value="CAG7650488.1"/>
    <property type="molecule type" value="Genomic_DNA"/>
</dbReference>
<dbReference type="Pfam" id="PF13411">
    <property type="entry name" value="MerR_1"/>
    <property type="match status" value="1"/>
</dbReference>
<dbReference type="AlphaFoldDB" id="A0A916NLU0"/>
<evidence type="ECO:0000313" key="3">
    <source>
        <dbReference type="Proteomes" id="UP000693672"/>
    </source>
</evidence>
<evidence type="ECO:0000259" key="1">
    <source>
        <dbReference type="PROSITE" id="PS50937"/>
    </source>
</evidence>
<feature type="domain" description="HTH merR-type" evidence="1">
    <location>
        <begin position="5"/>
        <end position="74"/>
    </location>
</feature>
<sequence>MTGQTFTIAEAAEMTGLSLDTLRYYEKIGLIASPKRGAGGQRMYSSEDVGKIQFVTYLKRTNMPLKKILAYVQSYNKQDEDSCYALLDEHRASIECQLTELNTTLQLIKYKLEHFQEIKDGTTKGGTL</sequence>
<comment type="caution">
    <text evidence="2">The sequence shown here is derived from an EMBL/GenBank/DDBJ whole genome shotgun (WGS) entry which is preliminary data.</text>
</comment>
<dbReference type="PANTHER" id="PTHR30204">
    <property type="entry name" value="REDOX-CYCLING DRUG-SENSING TRANSCRIPTIONAL ACTIVATOR SOXR"/>
    <property type="match status" value="1"/>
</dbReference>
<dbReference type="Proteomes" id="UP000693672">
    <property type="component" value="Unassembled WGS sequence"/>
</dbReference>